<dbReference type="EMBL" id="AYKW01000034">
    <property type="protein sequence ID" value="PIL27188.1"/>
    <property type="molecule type" value="Genomic_DNA"/>
</dbReference>
<comment type="caution">
    <text evidence="2">The sequence shown here is derived from an EMBL/GenBank/DDBJ whole genome shotgun (WGS) entry which is preliminary data.</text>
</comment>
<protein>
    <submittedName>
        <fullName evidence="2">Uncharacterized protein</fullName>
    </submittedName>
</protein>
<sequence>MASTLVSKYVLSSTQTPVRPSLSYDSRITTAQPRFTLTATKEDRRQLLTTPIVGAIHSASDGYIFGSCSRLDARPRPVPVSERAIPTLRQARSSRVHVPPKSVE</sequence>
<dbReference type="AlphaFoldDB" id="A0A2G8S0V6"/>
<evidence type="ECO:0000313" key="3">
    <source>
        <dbReference type="Proteomes" id="UP000230002"/>
    </source>
</evidence>
<evidence type="ECO:0000313" key="2">
    <source>
        <dbReference type="EMBL" id="PIL27188.1"/>
    </source>
</evidence>
<keyword evidence="3" id="KW-1185">Reference proteome</keyword>
<name>A0A2G8S0V6_9APHY</name>
<reference evidence="2 3" key="1">
    <citation type="journal article" date="2015" name="Sci. Rep.">
        <title>Chromosome-level genome map provides insights into diverse defense mechanisms in the medicinal fungus Ganoderma sinense.</title>
        <authorList>
            <person name="Zhu Y."/>
            <person name="Xu J."/>
            <person name="Sun C."/>
            <person name="Zhou S."/>
            <person name="Xu H."/>
            <person name="Nelson D.R."/>
            <person name="Qian J."/>
            <person name="Song J."/>
            <person name="Luo H."/>
            <person name="Xiang L."/>
            <person name="Li Y."/>
            <person name="Xu Z."/>
            <person name="Ji A."/>
            <person name="Wang L."/>
            <person name="Lu S."/>
            <person name="Hayward A."/>
            <person name="Sun W."/>
            <person name="Li X."/>
            <person name="Schwartz D.C."/>
            <person name="Wang Y."/>
            <person name="Chen S."/>
        </authorList>
    </citation>
    <scope>NUCLEOTIDE SEQUENCE [LARGE SCALE GENOMIC DNA]</scope>
    <source>
        <strain evidence="2 3">ZZ0214-1</strain>
    </source>
</reference>
<organism evidence="2 3">
    <name type="scientific">Ganoderma sinense ZZ0214-1</name>
    <dbReference type="NCBI Taxonomy" id="1077348"/>
    <lineage>
        <taxon>Eukaryota</taxon>
        <taxon>Fungi</taxon>
        <taxon>Dikarya</taxon>
        <taxon>Basidiomycota</taxon>
        <taxon>Agaricomycotina</taxon>
        <taxon>Agaricomycetes</taxon>
        <taxon>Polyporales</taxon>
        <taxon>Polyporaceae</taxon>
        <taxon>Ganoderma</taxon>
    </lineage>
</organism>
<accession>A0A2G8S0V6</accession>
<evidence type="ECO:0000256" key="1">
    <source>
        <dbReference type="SAM" id="MobiDB-lite"/>
    </source>
</evidence>
<feature type="region of interest" description="Disordered" evidence="1">
    <location>
        <begin position="82"/>
        <end position="104"/>
    </location>
</feature>
<gene>
    <name evidence="2" type="ORF">GSI_10331</name>
</gene>
<proteinExistence type="predicted"/>
<dbReference type="Proteomes" id="UP000230002">
    <property type="component" value="Unassembled WGS sequence"/>
</dbReference>